<evidence type="ECO:0000256" key="3">
    <source>
        <dbReference type="SAM" id="Coils"/>
    </source>
</evidence>
<protein>
    <recommendedName>
        <fullName evidence="8">GrpE protein homolog</fullName>
    </recommendedName>
</protein>
<keyword evidence="5" id="KW-0732">Signal</keyword>
<feature type="coiled-coil region" evidence="3">
    <location>
        <begin position="81"/>
        <end position="115"/>
    </location>
</feature>
<evidence type="ECO:0000256" key="5">
    <source>
        <dbReference type="SAM" id="SignalP"/>
    </source>
</evidence>
<comment type="similarity">
    <text evidence="1">Belongs to the GrpE family.</text>
</comment>
<sequence length="270" mass="29035">MMRPLSNSLGIALFLLASPSSIHSFSSVALTSRACRSPILHQPLIIRSMSDTETSEETTAESTDVEPPAEETQEPKEDPAVTELKQTIAKLELEIKSKRSNLQNLQDMADRYSSAGYARQVAMVENNKRMRGENVADTKFAARAGVIQTFLPVLDDLDALGARYEGDSFASSLGALRTEFFNSLQELGVTEFGAKAGEAVDGSRVVAVGEEHSDEFSEGTVISLLKSGFEIQGNIVRAAECVGSLGPEKVEEASSPAADETNAKEEDVSE</sequence>
<name>A0ABD3QAK2_9STRA</name>
<feature type="region of interest" description="Disordered" evidence="4">
    <location>
        <begin position="46"/>
        <end position="80"/>
    </location>
</feature>
<dbReference type="InterPro" id="IPR000740">
    <property type="entry name" value="GrpE"/>
</dbReference>
<evidence type="ECO:0008006" key="8">
    <source>
        <dbReference type="Google" id="ProtNLM"/>
    </source>
</evidence>
<dbReference type="Proteomes" id="UP001516023">
    <property type="component" value="Unassembled WGS sequence"/>
</dbReference>
<evidence type="ECO:0000256" key="1">
    <source>
        <dbReference type="ARBA" id="ARBA00009054"/>
    </source>
</evidence>
<dbReference type="EMBL" id="JABMIG020000057">
    <property type="protein sequence ID" value="KAL3797113.1"/>
    <property type="molecule type" value="Genomic_DNA"/>
</dbReference>
<proteinExistence type="inferred from homology"/>
<feature type="signal peptide" evidence="5">
    <location>
        <begin position="1"/>
        <end position="24"/>
    </location>
</feature>
<feature type="chain" id="PRO_5044753864" description="GrpE protein homolog" evidence="5">
    <location>
        <begin position="25"/>
        <end position="270"/>
    </location>
</feature>
<feature type="compositionally biased region" description="Acidic residues" evidence="4">
    <location>
        <begin position="53"/>
        <end position="72"/>
    </location>
</feature>
<dbReference type="AlphaFoldDB" id="A0ABD3QAK2"/>
<feature type="region of interest" description="Disordered" evidence="4">
    <location>
        <begin position="247"/>
        <end position="270"/>
    </location>
</feature>
<reference evidence="6 7" key="1">
    <citation type="journal article" date="2020" name="G3 (Bethesda)">
        <title>Improved Reference Genome for Cyclotella cryptica CCMP332, a Model for Cell Wall Morphogenesis, Salinity Adaptation, and Lipid Production in Diatoms (Bacillariophyta).</title>
        <authorList>
            <person name="Roberts W.R."/>
            <person name="Downey K.M."/>
            <person name="Ruck E.C."/>
            <person name="Traller J.C."/>
            <person name="Alverson A.J."/>
        </authorList>
    </citation>
    <scope>NUCLEOTIDE SEQUENCE [LARGE SCALE GENOMIC DNA]</scope>
    <source>
        <strain evidence="6 7">CCMP332</strain>
    </source>
</reference>
<keyword evidence="2" id="KW-0143">Chaperone</keyword>
<dbReference type="Gene3D" id="2.30.22.10">
    <property type="entry name" value="Head domain of nucleotide exchange factor GrpE"/>
    <property type="match status" value="1"/>
</dbReference>
<organism evidence="6 7">
    <name type="scientific">Cyclotella cryptica</name>
    <dbReference type="NCBI Taxonomy" id="29204"/>
    <lineage>
        <taxon>Eukaryota</taxon>
        <taxon>Sar</taxon>
        <taxon>Stramenopiles</taxon>
        <taxon>Ochrophyta</taxon>
        <taxon>Bacillariophyta</taxon>
        <taxon>Coscinodiscophyceae</taxon>
        <taxon>Thalassiosirophycidae</taxon>
        <taxon>Stephanodiscales</taxon>
        <taxon>Stephanodiscaceae</taxon>
        <taxon>Cyclotella</taxon>
    </lineage>
</organism>
<feature type="compositionally biased region" description="Basic and acidic residues" evidence="4">
    <location>
        <begin position="261"/>
        <end position="270"/>
    </location>
</feature>
<evidence type="ECO:0000256" key="4">
    <source>
        <dbReference type="SAM" id="MobiDB-lite"/>
    </source>
</evidence>
<evidence type="ECO:0000313" key="6">
    <source>
        <dbReference type="EMBL" id="KAL3797113.1"/>
    </source>
</evidence>
<accession>A0ABD3QAK2</accession>
<dbReference type="Gene3D" id="3.90.20.20">
    <property type="match status" value="1"/>
</dbReference>
<comment type="caution">
    <text evidence="6">The sequence shown here is derived from an EMBL/GenBank/DDBJ whole genome shotgun (WGS) entry which is preliminary data.</text>
</comment>
<dbReference type="InterPro" id="IPR013805">
    <property type="entry name" value="GrpE_CC"/>
</dbReference>
<dbReference type="Pfam" id="PF01025">
    <property type="entry name" value="GrpE"/>
    <property type="match status" value="1"/>
</dbReference>
<evidence type="ECO:0000313" key="7">
    <source>
        <dbReference type="Proteomes" id="UP001516023"/>
    </source>
</evidence>
<keyword evidence="3" id="KW-0175">Coiled coil</keyword>
<keyword evidence="7" id="KW-1185">Reference proteome</keyword>
<gene>
    <name evidence="6" type="ORF">HJC23_000451</name>
</gene>
<dbReference type="InterPro" id="IPR009012">
    <property type="entry name" value="GrpE_head"/>
</dbReference>
<evidence type="ECO:0000256" key="2">
    <source>
        <dbReference type="ARBA" id="ARBA00023186"/>
    </source>
</evidence>